<proteinExistence type="predicted"/>
<accession>A0AAU7Q7X1</accession>
<sequence>MSKNNIILSQNNRMQSWLTIREAVNVAQELTSTKIKDSDIFRNALCGNTCLSLYFQSPIILQKVQTSRNKVKLRAAENSFTHRLCQLDSNCFLNGRNLIVSTEGEYIYPTQMIIDTTLIGHEYVVLQRLLARSLGIPLPVTGANDINYGISVTISGRVFQVFENVTLQERIKRQIMRLPKNIAPGIYEHISSQGMRKFCSKKHFPLHILPHDACFVIRQTELEKLINMPVKSKIPPSSSSRISTPLSRLFWLACKHNEAISPLIRQPYKLLSIFEQWASTDGITDHLSGDTLKTALKRGSPIPSSTSA</sequence>
<name>A0AAU7Q7X1_9GAMM</name>
<evidence type="ECO:0000313" key="1">
    <source>
        <dbReference type="EMBL" id="XBS69150.1"/>
    </source>
</evidence>
<gene>
    <name evidence="1" type="ORF">ABK905_22185</name>
</gene>
<dbReference type="AlphaFoldDB" id="A0AAU7Q7X1"/>
<reference evidence="1" key="1">
    <citation type="submission" date="2024-06" db="EMBL/GenBank/DDBJ databases">
        <authorList>
            <person name="Coelho C."/>
            <person name="Bento M."/>
            <person name="Garcia E."/>
            <person name="Camelo A."/>
            <person name="Brandao I."/>
            <person name="Espirito Santo C."/>
            <person name="Trovao J."/>
            <person name="Verissimo A."/>
            <person name="Costa J."/>
            <person name="Tiago I."/>
        </authorList>
    </citation>
    <scope>NUCLEOTIDE SEQUENCE</scope>
    <source>
        <strain evidence="1">KWT182</strain>
    </source>
</reference>
<evidence type="ECO:0008006" key="2">
    <source>
        <dbReference type="Google" id="ProtNLM"/>
    </source>
</evidence>
<protein>
    <recommendedName>
        <fullName evidence="2">Homing endonuclease LAGLIDADG domain-containing protein</fullName>
    </recommendedName>
</protein>
<dbReference type="EMBL" id="CP157947">
    <property type="protein sequence ID" value="XBS69150.1"/>
    <property type="molecule type" value="Genomic_DNA"/>
</dbReference>
<organism evidence="1">
    <name type="scientific">Acerihabitans sp. KWT182</name>
    <dbReference type="NCBI Taxonomy" id="3157919"/>
    <lineage>
        <taxon>Bacteria</taxon>
        <taxon>Pseudomonadati</taxon>
        <taxon>Pseudomonadota</taxon>
        <taxon>Gammaproteobacteria</taxon>
        <taxon>Enterobacterales</taxon>
        <taxon>Pectobacteriaceae</taxon>
        <taxon>Acerihabitans</taxon>
    </lineage>
</organism>